<gene>
    <name evidence="1" type="ORF">PIIN_02089</name>
</gene>
<dbReference type="OrthoDB" id="5538558at2759"/>
<reference evidence="1 2" key="1">
    <citation type="journal article" date="2011" name="PLoS Pathog.">
        <title>Endophytic Life Strategies Decoded by Genome and Transcriptome Analyses of the Mutualistic Root Symbiont Piriformospora indica.</title>
        <authorList>
            <person name="Zuccaro A."/>
            <person name="Lahrmann U."/>
            <person name="Guldener U."/>
            <person name="Langen G."/>
            <person name="Pfiffi S."/>
            <person name="Biedenkopf D."/>
            <person name="Wong P."/>
            <person name="Samans B."/>
            <person name="Grimm C."/>
            <person name="Basiewicz M."/>
            <person name="Murat C."/>
            <person name="Martin F."/>
            <person name="Kogel K.H."/>
        </authorList>
    </citation>
    <scope>NUCLEOTIDE SEQUENCE [LARGE SCALE GENOMIC DNA]</scope>
    <source>
        <strain evidence="1 2">DSM 11827</strain>
    </source>
</reference>
<dbReference type="HOGENOM" id="CLU_101141_2_2_1"/>
<dbReference type="InParanoid" id="G4TA59"/>
<name>G4TA59_SERID</name>
<evidence type="ECO:0008006" key="3">
    <source>
        <dbReference type="Google" id="ProtNLM"/>
    </source>
</evidence>
<evidence type="ECO:0000313" key="2">
    <source>
        <dbReference type="Proteomes" id="UP000007148"/>
    </source>
</evidence>
<proteinExistence type="predicted"/>
<dbReference type="GO" id="GO:0047617">
    <property type="term" value="F:fatty acyl-CoA hydrolase activity"/>
    <property type="evidence" value="ECO:0007669"/>
    <property type="project" value="TreeGrafter"/>
</dbReference>
<dbReference type="Gene3D" id="3.10.129.10">
    <property type="entry name" value="Hotdog Thioesterase"/>
    <property type="match status" value="1"/>
</dbReference>
<dbReference type="AlphaFoldDB" id="G4TA59"/>
<dbReference type="SUPFAM" id="SSF54637">
    <property type="entry name" value="Thioesterase/thiol ester dehydrase-isomerase"/>
    <property type="match status" value="1"/>
</dbReference>
<dbReference type="Proteomes" id="UP000007148">
    <property type="component" value="Unassembled WGS sequence"/>
</dbReference>
<dbReference type="InterPro" id="IPR029069">
    <property type="entry name" value="HotDog_dom_sf"/>
</dbReference>
<dbReference type="EMBL" id="CAFZ01000028">
    <property type="protein sequence ID" value="CCA68223.1"/>
    <property type="molecule type" value="Genomic_DNA"/>
</dbReference>
<sequence>MDKMRRPLCVLTELSKAGRRHALRHKFDPLSFWEQPVVWGDLDSFQHVNNVRYLRFFESGRMRWLHEVALEVGGEQGARDLLQGKGISLILKKIDLDFKRPVTYPDTLLIAHRFMPNPPDPAHLLMHSIAYSNAQERVVTESNAVCVWYDYDNLRKARDGPPSRFAAAIERSLERASNAIEEV</sequence>
<dbReference type="PANTHER" id="PTHR31793">
    <property type="entry name" value="4-HYDROXYBENZOYL-COA THIOESTERASE FAMILY MEMBER"/>
    <property type="match status" value="1"/>
</dbReference>
<dbReference type="InterPro" id="IPR050563">
    <property type="entry name" value="4-hydroxybenzoyl-CoA_TE"/>
</dbReference>
<dbReference type="PANTHER" id="PTHR31793:SF39">
    <property type="entry name" value="THIOESTERASE_THIOL ESTER DEHYDRASE-ISOMERASE"/>
    <property type="match status" value="1"/>
</dbReference>
<dbReference type="CDD" id="cd00586">
    <property type="entry name" value="4HBT"/>
    <property type="match status" value="1"/>
</dbReference>
<accession>G4TA59</accession>
<keyword evidence="2" id="KW-1185">Reference proteome</keyword>
<dbReference type="Pfam" id="PF13279">
    <property type="entry name" value="4HBT_2"/>
    <property type="match status" value="1"/>
</dbReference>
<comment type="caution">
    <text evidence="1">The sequence shown here is derived from an EMBL/GenBank/DDBJ whole genome shotgun (WGS) entry which is preliminary data.</text>
</comment>
<evidence type="ECO:0000313" key="1">
    <source>
        <dbReference type="EMBL" id="CCA68223.1"/>
    </source>
</evidence>
<organism evidence="1 2">
    <name type="scientific">Serendipita indica (strain DSM 11827)</name>
    <name type="common">Root endophyte fungus</name>
    <name type="synonym">Piriformospora indica</name>
    <dbReference type="NCBI Taxonomy" id="1109443"/>
    <lineage>
        <taxon>Eukaryota</taxon>
        <taxon>Fungi</taxon>
        <taxon>Dikarya</taxon>
        <taxon>Basidiomycota</taxon>
        <taxon>Agaricomycotina</taxon>
        <taxon>Agaricomycetes</taxon>
        <taxon>Sebacinales</taxon>
        <taxon>Serendipitaceae</taxon>
        <taxon>Serendipita</taxon>
    </lineage>
</organism>
<dbReference type="OMA" id="MHSIAYS"/>
<dbReference type="eggNOG" id="ENOG502S78C">
    <property type="taxonomic scope" value="Eukaryota"/>
</dbReference>
<protein>
    <recommendedName>
        <fullName evidence="3">Thioesterase</fullName>
    </recommendedName>
</protein>